<gene>
    <name evidence="1" type="ORF">EW139_02470</name>
</gene>
<reference evidence="1 2" key="1">
    <citation type="submission" date="2019-03" db="EMBL/GenBank/DDBJ databases">
        <title>Complete Genome Sequence of Leuconostoc kimchii strain NKJ218 Isolated from Homemade Kimchi.</title>
        <authorList>
            <person name="Jung J.Y."/>
            <person name="Jin H.M."/>
            <person name="Jung J.-W."/>
            <person name="Lee S.-Y."/>
            <person name="Ryu B.-G."/>
            <person name="Han S.-S."/>
            <person name="Kang H.K."/>
            <person name="Choi H.W."/>
            <person name="Chung E.J."/>
            <person name="Choi K.-M."/>
        </authorList>
    </citation>
    <scope>NUCLEOTIDE SEQUENCE [LARGE SCALE GENOMIC DNA]</scope>
    <source>
        <strain evidence="1 2">NKJ218</strain>
    </source>
</reference>
<keyword evidence="2" id="KW-1185">Reference proteome</keyword>
<proteinExistence type="predicted"/>
<name>A0ABX5SI71_9LACO</name>
<evidence type="ECO:0000313" key="1">
    <source>
        <dbReference type="EMBL" id="QBR47041.1"/>
    </source>
</evidence>
<protein>
    <submittedName>
        <fullName evidence="1">Uncharacterized protein</fullName>
    </submittedName>
</protein>
<sequence>MGLLKMFGNHIKQQTLQQLADSSGIARDMIKINDIKKRKSAQHQYGVRLEYVPDTAEEALINLSHELLNMSEEEVFQLVATTPVIYASGLSLTESKEIVKYLKNIDVKASVAG</sequence>
<organism evidence="1 2">
    <name type="scientific">Leuconostoc kimchii</name>
    <dbReference type="NCBI Taxonomy" id="136609"/>
    <lineage>
        <taxon>Bacteria</taxon>
        <taxon>Bacillati</taxon>
        <taxon>Bacillota</taxon>
        <taxon>Bacilli</taxon>
        <taxon>Lactobacillales</taxon>
        <taxon>Lactobacillaceae</taxon>
        <taxon>Leuconostoc</taxon>
    </lineage>
</organism>
<dbReference type="RefSeq" id="WP_013103174.1">
    <property type="nucleotide sequence ID" value="NZ_CP037939.1"/>
</dbReference>
<accession>A0ABX5SI71</accession>
<dbReference type="Proteomes" id="UP000295756">
    <property type="component" value="Chromosome"/>
</dbReference>
<dbReference type="EMBL" id="CP037939">
    <property type="protein sequence ID" value="QBR47041.1"/>
    <property type="molecule type" value="Genomic_DNA"/>
</dbReference>
<evidence type="ECO:0000313" key="2">
    <source>
        <dbReference type="Proteomes" id="UP000295756"/>
    </source>
</evidence>